<dbReference type="HAMAP" id="MF_01393">
    <property type="entry name" value="ATP_synth_a_bact"/>
    <property type="match status" value="1"/>
</dbReference>
<evidence type="ECO:0000313" key="14">
    <source>
        <dbReference type="Proteomes" id="UP000242755"/>
    </source>
</evidence>
<evidence type="ECO:0000256" key="12">
    <source>
        <dbReference type="RuleBase" id="RU000483"/>
    </source>
</evidence>
<evidence type="ECO:0000313" key="13">
    <source>
        <dbReference type="EMBL" id="PKY71224.1"/>
    </source>
</evidence>
<evidence type="ECO:0000256" key="10">
    <source>
        <dbReference type="ARBA" id="ARBA00023310"/>
    </source>
</evidence>
<evidence type="ECO:0000256" key="1">
    <source>
        <dbReference type="ARBA" id="ARBA00004141"/>
    </source>
</evidence>
<keyword evidence="5 11" id="KW-0812">Transmembrane</keyword>
<evidence type="ECO:0000256" key="6">
    <source>
        <dbReference type="ARBA" id="ARBA00022781"/>
    </source>
</evidence>
<dbReference type="GO" id="GO:0045259">
    <property type="term" value="C:proton-transporting ATP synthase complex"/>
    <property type="evidence" value="ECO:0007669"/>
    <property type="project" value="UniProtKB-KW"/>
</dbReference>
<feature type="transmembrane region" description="Helical" evidence="11">
    <location>
        <begin position="163"/>
        <end position="182"/>
    </location>
</feature>
<dbReference type="CDD" id="cd00310">
    <property type="entry name" value="ATP-synt_Fo_a_6"/>
    <property type="match status" value="1"/>
</dbReference>
<dbReference type="GO" id="GO:0046933">
    <property type="term" value="F:proton-transporting ATP synthase activity, rotational mechanism"/>
    <property type="evidence" value="ECO:0007669"/>
    <property type="project" value="UniProtKB-UniRule"/>
</dbReference>
<organism evidence="13 14">
    <name type="scientific">Brevibacterium ravenspurgense</name>
    <dbReference type="NCBI Taxonomy" id="479117"/>
    <lineage>
        <taxon>Bacteria</taxon>
        <taxon>Bacillati</taxon>
        <taxon>Actinomycetota</taxon>
        <taxon>Actinomycetes</taxon>
        <taxon>Micrococcales</taxon>
        <taxon>Brevibacteriaceae</taxon>
        <taxon>Brevibacterium</taxon>
    </lineage>
</organism>
<evidence type="ECO:0000256" key="11">
    <source>
        <dbReference type="HAMAP-Rule" id="MF_01393"/>
    </source>
</evidence>
<comment type="subcellular location">
    <subcellularLocation>
        <location evidence="11 12">Cell membrane</location>
        <topology evidence="11 12">Multi-pass membrane protein</topology>
    </subcellularLocation>
    <subcellularLocation>
        <location evidence="1">Membrane</location>
        <topology evidence="1">Multi-pass membrane protein</topology>
    </subcellularLocation>
</comment>
<evidence type="ECO:0000256" key="7">
    <source>
        <dbReference type="ARBA" id="ARBA00022989"/>
    </source>
</evidence>
<dbReference type="InterPro" id="IPR045083">
    <property type="entry name" value="ATP_synth_F0_asu_bact/mt"/>
</dbReference>
<comment type="caution">
    <text evidence="13">The sequence shown here is derived from an EMBL/GenBank/DDBJ whole genome shotgun (WGS) entry which is preliminary data.</text>
</comment>
<feature type="transmembrane region" description="Helical" evidence="11">
    <location>
        <begin position="92"/>
        <end position="117"/>
    </location>
</feature>
<evidence type="ECO:0000256" key="8">
    <source>
        <dbReference type="ARBA" id="ARBA00023065"/>
    </source>
</evidence>
<dbReference type="EMBL" id="PKGO01000001">
    <property type="protein sequence ID" value="PKY71224.1"/>
    <property type="molecule type" value="Genomic_DNA"/>
</dbReference>
<comment type="similarity">
    <text evidence="2 11 12">Belongs to the ATPase A chain family.</text>
</comment>
<evidence type="ECO:0000256" key="4">
    <source>
        <dbReference type="ARBA" id="ARBA00022547"/>
    </source>
</evidence>
<dbReference type="PRINTS" id="PR00123">
    <property type="entry name" value="ATPASEA"/>
</dbReference>
<dbReference type="AlphaFoldDB" id="A0A2I1IJD2"/>
<evidence type="ECO:0000256" key="5">
    <source>
        <dbReference type="ARBA" id="ARBA00022692"/>
    </source>
</evidence>
<name>A0A2I1IJD2_9MICO</name>
<comment type="function">
    <text evidence="11 12">Key component of the proton channel; it plays a direct role in the translocation of protons across the membrane.</text>
</comment>
<keyword evidence="8 11" id="KW-0406">Ion transport</keyword>
<dbReference type="RefSeq" id="WP_019175437.1">
    <property type="nucleotide sequence ID" value="NZ_LPXW01000031.1"/>
</dbReference>
<keyword evidence="4 11" id="KW-0138">CF(0)</keyword>
<feature type="transmembrane region" description="Helical" evidence="11">
    <location>
        <begin position="35"/>
        <end position="54"/>
    </location>
</feature>
<keyword evidence="10 11" id="KW-0066">ATP synthesis</keyword>
<feature type="transmembrane region" description="Helical" evidence="11">
    <location>
        <begin position="188"/>
        <end position="210"/>
    </location>
</feature>
<evidence type="ECO:0000256" key="3">
    <source>
        <dbReference type="ARBA" id="ARBA00022448"/>
    </source>
</evidence>
<dbReference type="GO" id="GO:0005886">
    <property type="term" value="C:plasma membrane"/>
    <property type="evidence" value="ECO:0007669"/>
    <property type="project" value="UniProtKB-SubCell"/>
</dbReference>
<reference evidence="13 14" key="1">
    <citation type="submission" date="2017-12" db="EMBL/GenBank/DDBJ databases">
        <title>Phylogenetic diversity of female urinary microbiome.</title>
        <authorList>
            <person name="Thomas-White K."/>
            <person name="Wolfe A.J."/>
        </authorList>
    </citation>
    <scope>NUCLEOTIDE SEQUENCE [LARGE SCALE GENOMIC DNA]</scope>
    <source>
        <strain evidence="13 14">UMB0426</strain>
    </source>
</reference>
<dbReference type="Pfam" id="PF00119">
    <property type="entry name" value="ATP-synt_A"/>
    <property type="match status" value="1"/>
</dbReference>
<dbReference type="PANTHER" id="PTHR11410">
    <property type="entry name" value="ATP SYNTHASE SUBUNIT A"/>
    <property type="match status" value="1"/>
</dbReference>
<dbReference type="Gene3D" id="1.20.120.220">
    <property type="entry name" value="ATP synthase, F0 complex, subunit A"/>
    <property type="match status" value="1"/>
</dbReference>
<evidence type="ECO:0000256" key="9">
    <source>
        <dbReference type="ARBA" id="ARBA00023136"/>
    </source>
</evidence>
<feature type="transmembrane region" description="Helical" evidence="11">
    <location>
        <begin position="240"/>
        <end position="259"/>
    </location>
</feature>
<feature type="transmembrane region" description="Helical" evidence="11">
    <location>
        <begin position="217"/>
        <end position="234"/>
    </location>
</feature>
<keyword evidence="7 11" id="KW-1133">Transmembrane helix</keyword>
<keyword evidence="3 11" id="KW-0813">Transport</keyword>
<proteinExistence type="inferred from homology"/>
<dbReference type="NCBIfam" id="TIGR01131">
    <property type="entry name" value="ATP_synt_6_or_A"/>
    <property type="match status" value="1"/>
</dbReference>
<evidence type="ECO:0000256" key="2">
    <source>
        <dbReference type="ARBA" id="ARBA00006810"/>
    </source>
</evidence>
<protein>
    <recommendedName>
        <fullName evidence="11 12">ATP synthase subunit a</fullName>
    </recommendedName>
    <alternativeName>
        <fullName evidence="11">ATP synthase F0 sector subunit a</fullName>
    </alternativeName>
    <alternativeName>
        <fullName evidence="11">F-ATPase subunit 6</fullName>
    </alternativeName>
</protein>
<keyword evidence="11" id="KW-1003">Cell membrane</keyword>
<dbReference type="STRING" id="1176165.GCA_001584405_01799"/>
<dbReference type="InterPro" id="IPR035908">
    <property type="entry name" value="F0_ATP_A_sf"/>
</dbReference>
<gene>
    <name evidence="11 13" type="primary">atpB</name>
    <name evidence="13" type="ORF">CYJ40_00675</name>
</gene>
<keyword evidence="6 11" id="KW-0375">Hydrogen ion transport</keyword>
<sequence length="262" mass="28327">MSLVAEGGGFHAPGLEEFFPSAVLFAGTPFELNRIMIIRIAVSLLMVLAFWLMLRGGRLVPTRAQSIAEMALEFCRKGIAHDILGKKDGDRFFPLIAVIFLTVFCMNITGIIPFLNISPNSNIGMPLVLAVVAYFVMIGAGIKAQGGGAYLKSQLFPAGVPPLMYIIVTPIEFVSTFIARPVSLTLRLTFNMIVGHLLLVLCFAATHFFFFEAGGGLFALGGLTLVGGFAFTLFEILVAVLQAYVFALLTAVYIQLSIAQDH</sequence>
<keyword evidence="9 11" id="KW-0472">Membrane</keyword>
<feature type="transmembrane region" description="Helical" evidence="11">
    <location>
        <begin position="123"/>
        <end position="142"/>
    </location>
</feature>
<dbReference type="Proteomes" id="UP000242755">
    <property type="component" value="Unassembled WGS sequence"/>
</dbReference>
<accession>A0A2I1IJD2</accession>
<dbReference type="InterPro" id="IPR000568">
    <property type="entry name" value="ATP_synth_F0_asu"/>
</dbReference>
<dbReference type="PANTHER" id="PTHR11410:SF0">
    <property type="entry name" value="ATP SYNTHASE SUBUNIT A"/>
    <property type="match status" value="1"/>
</dbReference>
<dbReference type="SUPFAM" id="SSF81336">
    <property type="entry name" value="F1F0 ATP synthase subunit A"/>
    <property type="match status" value="1"/>
</dbReference>